<dbReference type="Proteomes" id="UP000476310">
    <property type="component" value="Unassembled WGS sequence"/>
</dbReference>
<dbReference type="InterPro" id="IPR006311">
    <property type="entry name" value="TAT_signal"/>
</dbReference>
<evidence type="ECO:0000313" key="6">
    <source>
        <dbReference type="EMBL" id="NEW69471.1"/>
    </source>
</evidence>
<sequence>MTPAAPPPPVRRPPDPPPGPAQVRTPGPAPDRRSVLGLALGAGGSLLLAACGGVATTGAGGGGETLRWGWDLPSTWDPVFSSKGWDVHLLSLVYSGLTQLDAEGGAKPALASSWRYSHDGRRLTFALRRGLRFSDGTPVNAEAVRKSLERGKNHPKSLIASQLTTIDTVRAPDPHTVVLELTEADYQLPALLAGKTGMVVSPTAFGKDEARLATRPVGHGPFRLVSYTQNSMASLRRDPGYWNADHIAVERFEAFPKPDETTALAALQSGRLNVAQIPFSQVEAAREAGFTVQLIPSMVVRVLDVNTAMKPFDDPAVLKALKYAVDRQALLDSEQFGHGEVDHQPFPPGYTGFDPSLGAVYRHDPERARALLKEAGYHDGVQVTITTAQPQGAPEQLQAQLNRVGFRARIEVIPEARASQVVYVQHSRALYLDQFAGRESPVQAMQVLFGAEGLMNPSRRTTPELDAAVAAVRRTPLESPRYPEVLRAATAVAVRTMPNVFLYTVPRALARTSSVSAIPSLPVVQRFEGVTAG</sequence>
<keyword evidence="2" id="KW-0813">Transport</keyword>
<evidence type="ECO:0000256" key="2">
    <source>
        <dbReference type="ARBA" id="ARBA00022448"/>
    </source>
</evidence>
<dbReference type="GO" id="GO:0043190">
    <property type="term" value="C:ATP-binding cassette (ABC) transporter complex"/>
    <property type="evidence" value="ECO:0007669"/>
    <property type="project" value="InterPro"/>
</dbReference>
<keyword evidence="7" id="KW-1185">Reference proteome</keyword>
<feature type="compositionally biased region" description="Pro residues" evidence="4">
    <location>
        <begin position="1"/>
        <end position="20"/>
    </location>
</feature>
<dbReference type="PIRSF" id="PIRSF002741">
    <property type="entry name" value="MppA"/>
    <property type="match status" value="1"/>
</dbReference>
<dbReference type="Gene3D" id="3.10.105.10">
    <property type="entry name" value="Dipeptide-binding Protein, Domain 3"/>
    <property type="match status" value="1"/>
</dbReference>
<dbReference type="RefSeq" id="WP_164423553.1">
    <property type="nucleotide sequence ID" value="NZ_JAAIKT010000002.1"/>
</dbReference>
<accession>A0A6G4A9V0</accession>
<dbReference type="Gene3D" id="3.40.190.10">
    <property type="entry name" value="Periplasmic binding protein-like II"/>
    <property type="match status" value="1"/>
</dbReference>
<comment type="caution">
    <text evidence="6">The sequence shown here is derived from an EMBL/GenBank/DDBJ whole genome shotgun (WGS) entry which is preliminary data.</text>
</comment>
<dbReference type="Pfam" id="PF00496">
    <property type="entry name" value="SBP_bac_5"/>
    <property type="match status" value="1"/>
</dbReference>
<dbReference type="EMBL" id="JAAIKT010000002">
    <property type="protein sequence ID" value="NEW69471.1"/>
    <property type="molecule type" value="Genomic_DNA"/>
</dbReference>
<dbReference type="GO" id="GO:0042597">
    <property type="term" value="C:periplasmic space"/>
    <property type="evidence" value="ECO:0007669"/>
    <property type="project" value="UniProtKB-ARBA"/>
</dbReference>
<gene>
    <name evidence="6" type="ORF">G4H13_03365</name>
</gene>
<name>A0A6G4A9V0_9ACTN</name>
<dbReference type="InterPro" id="IPR030678">
    <property type="entry name" value="Peptide/Ni-bd"/>
</dbReference>
<evidence type="ECO:0000313" key="7">
    <source>
        <dbReference type="Proteomes" id="UP000476310"/>
    </source>
</evidence>
<evidence type="ECO:0000256" key="1">
    <source>
        <dbReference type="ARBA" id="ARBA00005695"/>
    </source>
</evidence>
<keyword evidence="3" id="KW-0732">Signal</keyword>
<dbReference type="AlphaFoldDB" id="A0A6G4A9V0"/>
<evidence type="ECO:0000256" key="4">
    <source>
        <dbReference type="SAM" id="MobiDB-lite"/>
    </source>
</evidence>
<feature type="domain" description="Solute-binding protein family 5" evidence="5">
    <location>
        <begin position="107"/>
        <end position="417"/>
    </location>
</feature>
<dbReference type="GO" id="GO:1904680">
    <property type="term" value="F:peptide transmembrane transporter activity"/>
    <property type="evidence" value="ECO:0007669"/>
    <property type="project" value="TreeGrafter"/>
</dbReference>
<evidence type="ECO:0000259" key="5">
    <source>
        <dbReference type="Pfam" id="PF00496"/>
    </source>
</evidence>
<reference evidence="6" key="1">
    <citation type="submission" date="2020-02" db="EMBL/GenBank/DDBJ databases">
        <title>A new Streptomyces sp. for controlling soil-borne diseases.</title>
        <authorList>
            <person name="Li X."/>
            <person name="Tian Y."/>
            <person name="Gao K."/>
        </authorList>
    </citation>
    <scope>NUCLEOTIDE SEQUENCE [LARGE SCALE GENOMIC DNA]</scope>
    <source>
        <strain evidence="6">0250</strain>
    </source>
</reference>
<evidence type="ECO:0000256" key="3">
    <source>
        <dbReference type="ARBA" id="ARBA00022729"/>
    </source>
</evidence>
<dbReference type="SUPFAM" id="SSF53850">
    <property type="entry name" value="Periplasmic binding protein-like II"/>
    <property type="match status" value="1"/>
</dbReference>
<dbReference type="InterPro" id="IPR000914">
    <property type="entry name" value="SBP_5_dom"/>
</dbReference>
<comment type="similarity">
    <text evidence="1">Belongs to the bacterial solute-binding protein 5 family.</text>
</comment>
<dbReference type="Gene3D" id="3.90.76.10">
    <property type="entry name" value="Dipeptide-binding Protein, Domain 1"/>
    <property type="match status" value="1"/>
</dbReference>
<protein>
    <submittedName>
        <fullName evidence="6">ABC transporter substrate-binding protein</fullName>
    </submittedName>
</protein>
<organism evidence="6 7">
    <name type="scientific">Streptomyces rhizosphaericus</name>
    <dbReference type="NCBI Taxonomy" id="114699"/>
    <lineage>
        <taxon>Bacteria</taxon>
        <taxon>Bacillati</taxon>
        <taxon>Actinomycetota</taxon>
        <taxon>Actinomycetes</taxon>
        <taxon>Kitasatosporales</taxon>
        <taxon>Streptomycetaceae</taxon>
        <taxon>Streptomyces</taxon>
        <taxon>Streptomyces violaceusniger group</taxon>
    </lineage>
</organism>
<dbReference type="GO" id="GO:0015833">
    <property type="term" value="P:peptide transport"/>
    <property type="evidence" value="ECO:0007669"/>
    <property type="project" value="TreeGrafter"/>
</dbReference>
<feature type="region of interest" description="Disordered" evidence="4">
    <location>
        <begin position="1"/>
        <end position="31"/>
    </location>
</feature>
<proteinExistence type="inferred from homology"/>
<dbReference type="PANTHER" id="PTHR30290:SF9">
    <property type="entry name" value="OLIGOPEPTIDE-BINDING PROTEIN APPA"/>
    <property type="match status" value="1"/>
</dbReference>
<dbReference type="PANTHER" id="PTHR30290">
    <property type="entry name" value="PERIPLASMIC BINDING COMPONENT OF ABC TRANSPORTER"/>
    <property type="match status" value="1"/>
</dbReference>
<dbReference type="InterPro" id="IPR039424">
    <property type="entry name" value="SBP_5"/>
</dbReference>
<dbReference type="PROSITE" id="PS51318">
    <property type="entry name" value="TAT"/>
    <property type="match status" value="1"/>
</dbReference>